<keyword evidence="3" id="KW-1185">Reference proteome</keyword>
<name>A0ABV5GU41_9FLAO</name>
<sequence>MNQNKTIRNVFLTFLAYILFSILFSHFHYLILNIETLEKNEYLKDFPKLSRTSFSFSNIYIIAIKELISTLLVSLLIFISLTLYNNKIHFLTLLDSIIKAKYIFLISILLEIIYLKYVLIDFTLLDLNHFSPLSLINLFDYSSVELWLIYPLQTINLFEICFVFLITYFINKKTNISKKMSFKIVATSYGSALLLWIYTVILFTLNNS</sequence>
<protein>
    <recommendedName>
        <fullName evidence="4">Yip1 domain-containing protein</fullName>
    </recommendedName>
</protein>
<proteinExistence type="predicted"/>
<gene>
    <name evidence="2" type="ORF">ACFFVF_20585</name>
</gene>
<feature type="transmembrane region" description="Helical" evidence="1">
    <location>
        <begin position="102"/>
        <end position="120"/>
    </location>
</feature>
<evidence type="ECO:0000256" key="1">
    <source>
        <dbReference type="SAM" id="Phobius"/>
    </source>
</evidence>
<feature type="transmembrane region" description="Helical" evidence="1">
    <location>
        <begin position="147"/>
        <end position="170"/>
    </location>
</feature>
<accession>A0ABV5GU41</accession>
<organism evidence="2 3">
    <name type="scientific">Flavobacterium jumunjinense</name>
    <dbReference type="NCBI Taxonomy" id="998845"/>
    <lineage>
        <taxon>Bacteria</taxon>
        <taxon>Pseudomonadati</taxon>
        <taxon>Bacteroidota</taxon>
        <taxon>Flavobacteriia</taxon>
        <taxon>Flavobacteriales</taxon>
        <taxon>Flavobacteriaceae</taxon>
        <taxon>Flavobacterium</taxon>
    </lineage>
</organism>
<dbReference type="RefSeq" id="WP_236457248.1">
    <property type="nucleotide sequence ID" value="NZ_CBCSGE010000012.1"/>
</dbReference>
<evidence type="ECO:0000313" key="3">
    <source>
        <dbReference type="Proteomes" id="UP001589607"/>
    </source>
</evidence>
<feature type="transmembrane region" description="Helical" evidence="1">
    <location>
        <begin position="182"/>
        <end position="205"/>
    </location>
</feature>
<comment type="caution">
    <text evidence="2">The sequence shown here is derived from an EMBL/GenBank/DDBJ whole genome shotgun (WGS) entry which is preliminary data.</text>
</comment>
<dbReference type="Proteomes" id="UP001589607">
    <property type="component" value="Unassembled WGS sequence"/>
</dbReference>
<reference evidence="2 3" key="1">
    <citation type="submission" date="2024-09" db="EMBL/GenBank/DDBJ databases">
        <authorList>
            <person name="Sun Q."/>
            <person name="Mori K."/>
        </authorList>
    </citation>
    <scope>NUCLEOTIDE SEQUENCE [LARGE SCALE GENOMIC DNA]</scope>
    <source>
        <strain evidence="2 3">CECT 7955</strain>
    </source>
</reference>
<feature type="transmembrane region" description="Helical" evidence="1">
    <location>
        <begin position="59"/>
        <end position="81"/>
    </location>
</feature>
<keyword evidence="1" id="KW-1133">Transmembrane helix</keyword>
<feature type="transmembrane region" description="Helical" evidence="1">
    <location>
        <begin position="12"/>
        <end position="32"/>
    </location>
</feature>
<dbReference type="EMBL" id="JBHMEY010000096">
    <property type="protein sequence ID" value="MFB9098912.1"/>
    <property type="molecule type" value="Genomic_DNA"/>
</dbReference>
<keyword evidence="1" id="KW-0812">Transmembrane</keyword>
<evidence type="ECO:0000313" key="2">
    <source>
        <dbReference type="EMBL" id="MFB9098912.1"/>
    </source>
</evidence>
<evidence type="ECO:0008006" key="4">
    <source>
        <dbReference type="Google" id="ProtNLM"/>
    </source>
</evidence>
<keyword evidence="1" id="KW-0472">Membrane</keyword>